<reference evidence="7" key="1">
    <citation type="submission" date="2019-09" db="EMBL/GenBank/DDBJ databases">
        <authorList>
            <person name="Teo W.F.A."/>
            <person name="Duangmal K."/>
        </authorList>
    </citation>
    <scope>NUCLEOTIDE SEQUENCE [LARGE SCALE GENOMIC DNA]</scope>
    <source>
        <strain evidence="7">K81G1</strain>
    </source>
</reference>
<comment type="subcellular location">
    <subcellularLocation>
        <location evidence="1">Cell membrane</location>
        <topology evidence="1">Multi-pass membrane protein</topology>
    </subcellularLocation>
</comment>
<evidence type="ECO:0000256" key="5">
    <source>
        <dbReference type="SAM" id="Phobius"/>
    </source>
</evidence>
<dbReference type="InterPro" id="IPR011701">
    <property type="entry name" value="MFS"/>
</dbReference>
<dbReference type="InterPro" id="IPR036259">
    <property type="entry name" value="MFS_trans_sf"/>
</dbReference>
<dbReference type="RefSeq" id="WP_144753698.1">
    <property type="nucleotide sequence ID" value="NZ_VMNW02000046.1"/>
</dbReference>
<dbReference type="Gene3D" id="1.20.1250.20">
    <property type="entry name" value="MFS general substrate transporter like domains"/>
    <property type="match status" value="1"/>
</dbReference>
<feature type="transmembrane region" description="Helical" evidence="5">
    <location>
        <begin position="173"/>
        <end position="192"/>
    </location>
</feature>
<keyword evidence="8" id="KW-1185">Reference proteome</keyword>
<feature type="transmembrane region" description="Helical" evidence="5">
    <location>
        <begin position="355"/>
        <end position="376"/>
    </location>
</feature>
<keyword evidence="2 5" id="KW-0812">Transmembrane</keyword>
<feature type="transmembrane region" description="Helical" evidence="5">
    <location>
        <begin position="382"/>
        <end position="399"/>
    </location>
</feature>
<dbReference type="GO" id="GO:0005886">
    <property type="term" value="C:plasma membrane"/>
    <property type="evidence" value="ECO:0007669"/>
    <property type="project" value="UniProtKB-SubCell"/>
</dbReference>
<dbReference type="EMBL" id="VMNW02000046">
    <property type="protein sequence ID" value="KAA9156748.1"/>
    <property type="molecule type" value="Genomic_DNA"/>
</dbReference>
<dbReference type="Pfam" id="PF07690">
    <property type="entry name" value="MFS_1"/>
    <property type="match status" value="1"/>
</dbReference>
<accession>A0A5N0UVB3</accession>
<dbReference type="PANTHER" id="PTHR23508:SF10">
    <property type="entry name" value="CARBOXYLIC ACID TRANSPORTER PROTEIN HOMOLOG"/>
    <property type="match status" value="1"/>
</dbReference>
<keyword evidence="4 5" id="KW-0472">Membrane</keyword>
<evidence type="ECO:0000256" key="2">
    <source>
        <dbReference type="ARBA" id="ARBA00022692"/>
    </source>
</evidence>
<proteinExistence type="predicted"/>
<name>A0A5N0UVB3_9PSEU</name>
<comment type="caution">
    <text evidence="7">The sequence shown here is derived from an EMBL/GenBank/DDBJ whole genome shotgun (WGS) entry which is preliminary data.</text>
</comment>
<evidence type="ECO:0000256" key="1">
    <source>
        <dbReference type="ARBA" id="ARBA00004651"/>
    </source>
</evidence>
<evidence type="ECO:0000256" key="4">
    <source>
        <dbReference type="ARBA" id="ARBA00023136"/>
    </source>
</evidence>
<protein>
    <submittedName>
        <fullName evidence="7">Aromatic acid/H+ symport family MFS transporter</fullName>
    </submittedName>
</protein>
<feature type="transmembrane region" description="Helical" evidence="5">
    <location>
        <begin position="257"/>
        <end position="280"/>
    </location>
</feature>
<dbReference type="PANTHER" id="PTHR23508">
    <property type="entry name" value="CARBOXYLIC ACID TRANSPORTER PROTEIN HOMOLOG"/>
    <property type="match status" value="1"/>
</dbReference>
<dbReference type="Proteomes" id="UP000319769">
    <property type="component" value="Unassembled WGS sequence"/>
</dbReference>
<dbReference type="PROSITE" id="PS50850">
    <property type="entry name" value="MFS"/>
    <property type="match status" value="1"/>
</dbReference>
<sequence>MTLFARPTTTRGALGVVWLCLAVTVLDGLDLTMYGTAVPSLVKSHQWGLDSAMIGLVGSLSLLGMLIGAAVSGSLADIVGRRPVILACVASFSVFTVLCAVAPNAELFGVFRFVAGLGFGGALPSTIALTQDYVPPQRKQFFNGFIQLGFPIGGIVGALLALVLIPAFGWRSVFAFGGILALVLFPVVFFLLPESTTYLANRGRTRTRVNRTEAIRQLFRPGFRLASLLFPLITFCGLMISYGMTTWLPQILVANGYGFASGLSFLLAFYLGDVVGMLGVTALAERFSPRKVIGLSFFICGLAAIFLVLRLPAFAIVLLVFGVGVFCTAQTAVSGFAGIYYPASARGTALGWDVGIGRLGGVCGPLIIGAVIGAGFSASTAFLLFAVAGVLACVLTVAVPRTGVCDGAPASPTEKEITDARTH</sequence>
<organism evidence="7 8">
    <name type="scientific">Amycolatopsis acidicola</name>
    <dbReference type="NCBI Taxonomy" id="2596893"/>
    <lineage>
        <taxon>Bacteria</taxon>
        <taxon>Bacillati</taxon>
        <taxon>Actinomycetota</taxon>
        <taxon>Actinomycetes</taxon>
        <taxon>Pseudonocardiales</taxon>
        <taxon>Pseudonocardiaceae</taxon>
        <taxon>Amycolatopsis</taxon>
    </lineage>
</organism>
<dbReference type="SUPFAM" id="SSF103473">
    <property type="entry name" value="MFS general substrate transporter"/>
    <property type="match status" value="1"/>
</dbReference>
<keyword evidence="3 5" id="KW-1133">Transmembrane helix</keyword>
<gene>
    <name evidence="7" type="ORF">FPZ12_026615</name>
</gene>
<feature type="transmembrane region" description="Helical" evidence="5">
    <location>
        <begin position="52"/>
        <end position="72"/>
    </location>
</feature>
<evidence type="ECO:0000256" key="3">
    <source>
        <dbReference type="ARBA" id="ARBA00022989"/>
    </source>
</evidence>
<dbReference type="OrthoDB" id="9109650at2"/>
<evidence type="ECO:0000313" key="8">
    <source>
        <dbReference type="Proteomes" id="UP000319769"/>
    </source>
</evidence>
<feature type="transmembrane region" description="Helical" evidence="5">
    <location>
        <begin position="109"/>
        <end position="129"/>
    </location>
</feature>
<dbReference type="GO" id="GO:0046943">
    <property type="term" value="F:carboxylic acid transmembrane transporter activity"/>
    <property type="evidence" value="ECO:0007669"/>
    <property type="project" value="TreeGrafter"/>
</dbReference>
<feature type="transmembrane region" description="Helical" evidence="5">
    <location>
        <begin position="315"/>
        <end position="343"/>
    </location>
</feature>
<feature type="transmembrane region" description="Helical" evidence="5">
    <location>
        <begin position="292"/>
        <end position="309"/>
    </location>
</feature>
<evidence type="ECO:0000313" key="7">
    <source>
        <dbReference type="EMBL" id="KAA9156748.1"/>
    </source>
</evidence>
<feature type="transmembrane region" description="Helical" evidence="5">
    <location>
        <begin position="84"/>
        <end position="103"/>
    </location>
</feature>
<dbReference type="InterPro" id="IPR020846">
    <property type="entry name" value="MFS_dom"/>
</dbReference>
<evidence type="ECO:0000259" key="6">
    <source>
        <dbReference type="PROSITE" id="PS50850"/>
    </source>
</evidence>
<feature type="transmembrane region" description="Helical" evidence="5">
    <location>
        <begin position="141"/>
        <end position="167"/>
    </location>
</feature>
<feature type="transmembrane region" description="Helical" evidence="5">
    <location>
        <begin position="225"/>
        <end position="245"/>
    </location>
</feature>
<dbReference type="AlphaFoldDB" id="A0A5N0UVB3"/>
<feature type="domain" description="Major facilitator superfamily (MFS) profile" evidence="6">
    <location>
        <begin position="16"/>
        <end position="404"/>
    </location>
</feature>
<dbReference type="CDD" id="cd17365">
    <property type="entry name" value="MFS_PcaK_like"/>
    <property type="match status" value="1"/>
</dbReference>